<sequence length="224" mass="22858">MKLKTVLRALVLCCGLAGMASSHAAAMLFDHVNEKNSILFSTTQDGATLSVTVDFTLTAWTATSATFAVHVANDSSGPGKNTLTSIGIDIVSPSITKATATGDWKGTKLNTTLPGFQNVDLCLYAGNNCSGGGNAGLGQLKAADFVLTLTTAGNFLTNGITFENPFDAKFQSVGNGGGSHEFAGCISGTLNCGGTTKQVPEPASITLVGLGLLGAALARRRKPV</sequence>
<dbReference type="InterPro" id="IPR017756">
    <property type="entry name" value="TM_Gly-Cys-Arg_CS"/>
</dbReference>
<dbReference type="NCBIfam" id="TIGR02595">
    <property type="entry name" value="PEP_CTERM"/>
    <property type="match status" value="1"/>
</dbReference>
<keyword evidence="1" id="KW-0732">Signal</keyword>
<dbReference type="Proteomes" id="UP001303211">
    <property type="component" value="Chromosome"/>
</dbReference>
<dbReference type="InterPro" id="IPR013424">
    <property type="entry name" value="Ice-binding_C"/>
</dbReference>
<gene>
    <name evidence="3" type="ORF">P4826_04270</name>
</gene>
<feature type="signal peptide" evidence="1">
    <location>
        <begin position="1"/>
        <end position="24"/>
    </location>
</feature>
<protein>
    <submittedName>
        <fullName evidence="3">Cistern family PEP-CTERM protein</fullName>
    </submittedName>
</protein>
<feature type="chain" id="PRO_5046684471" evidence="1">
    <location>
        <begin position="25"/>
        <end position="224"/>
    </location>
</feature>
<proteinExistence type="predicted"/>
<accession>A0ABZ0J6I4</accession>
<dbReference type="NCBIfam" id="TIGR03382">
    <property type="entry name" value="GC_trans_RRR"/>
    <property type="match status" value="1"/>
</dbReference>
<evidence type="ECO:0000259" key="2">
    <source>
        <dbReference type="Pfam" id="PF07589"/>
    </source>
</evidence>
<evidence type="ECO:0000313" key="4">
    <source>
        <dbReference type="Proteomes" id="UP001303211"/>
    </source>
</evidence>
<keyword evidence="4" id="KW-1185">Reference proteome</keyword>
<dbReference type="NCBIfam" id="NF033947">
    <property type="entry name" value="PEP-cistern"/>
    <property type="match status" value="1"/>
</dbReference>
<evidence type="ECO:0000256" key="1">
    <source>
        <dbReference type="SAM" id="SignalP"/>
    </source>
</evidence>
<dbReference type="EMBL" id="CP136921">
    <property type="protein sequence ID" value="WOO33309.1"/>
    <property type="molecule type" value="Genomic_DNA"/>
</dbReference>
<reference evidence="3 4" key="1">
    <citation type="submission" date="2023-03" db="EMBL/GenBank/DDBJ databases">
        <title>Diaphorobacter basophil sp. nov., isolated from a sewage-treatment plant.</title>
        <authorList>
            <person name="Yang K."/>
        </authorList>
    </citation>
    <scope>NUCLEOTIDE SEQUENCE [LARGE SCALE GENOMIC DNA]</scope>
    <source>
        <strain evidence="3 4">Y-1</strain>
    </source>
</reference>
<dbReference type="RefSeq" id="WP_317702676.1">
    <property type="nucleotide sequence ID" value="NZ_CP136921.1"/>
</dbReference>
<feature type="domain" description="Ice-binding protein C-terminal" evidence="2">
    <location>
        <begin position="198"/>
        <end position="221"/>
    </location>
</feature>
<evidence type="ECO:0000313" key="3">
    <source>
        <dbReference type="EMBL" id="WOO33309.1"/>
    </source>
</evidence>
<dbReference type="Pfam" id="PF07589">
    <property type="entry name" value="PEP-CTERM"/>
    <property type="match status" value="1"/>
</dbReference>
<name>A0ABZ0J6I4_9BURK</name>
<organism evidence="3 4">
    <name type="scientific">Diaphorobacter limosus</name>
    <dbReference type="NCBI Taxonomy" id="3036128"/>
    <lineage>
        <taxon>Bacteria</taxon>
        <taxon>Pseudomonadati</taxon>
        <taxon>Pseudomonadota</taxon>
        <taxon>Betaproteobacteria</taxon>
        <taxon>Burkholderiales</taxon>
        <taxon>Comamonadaceae</taxon>
        <taxon>Diaphorobacter</taxon>
    </lineage>
</organism>